<dbReference type="EMBL" id="BMPT01000010">
    <property type="protein sequence ID" value="GGM30377.1"/>
    <property type="molecule type" value="Genomic_DNA"/>
</dbReference>
<reference evidence="2" key="1">
    <citation type="journal article" date="2014" name="Int. J. Syst. Evol. Microbiol.">
        <title>Complete genome sequence of Corynebacterium casei LMG S-19264T (=DSM 44701T), isolated from a smear-ripened cheese.</title>
        <authorList>
            <consortium name="US DOE Joint Genome Institute (JGI-PGF)"/>
            <person name="Walter F."/>
            <person name="Albersmeier A."/>
            <person name="Kalinowski J."/>
            <person name="Ruckert C."/>
        </authorList>
    </citation>
    <scope>NUCLEOTIDE SEQUENCE</scope>
    <source>
        <strain evidence="2">JCM 3051</strain>
    </source>
</reference>
<gene>
    <name evidence="2" type="ORF">GCM10010102_27260</name>
</gene>
<evidence type="ECO:0000313" key="2">
    <source>
        <dbReference type="EMBL" id="GGM30377.1"/>
    </source>
</evidence>
<name>A0A8H9L596_9MICO</name>
<evidence type="ECO:0000313" key="3">
    <source>
        <dbReference type="Proteomes" id="UP000655589"/>
    </source>
</evidence>
<reference evidence="2" key="2">
    <citation type="submission" date="2020-09" db="EMBL/GenBank/DDBJ databases">
        <authorList>
            <person name="Sun Q."/>
            <person name="Ohkuma M."/>
        </authorList>
    </citation>
    <scope>NUCLEOTIDE SEQUENCE</scope>
    <source>
        <strain evidence="2">JCM 3051</strain>
    </source>
</reference>
<sequence length="67" mass="6837">MRGLAGGEGTDLEGDPAQRKDMGRRGHASMVRQAGAGSTRRHPPVDIAGPGGVFPARARGARGLSSN</sequence>
<keyword evidence="3" id="KW-1185">Reference proteome</keyword>
<feature type="region of interest" description="Disordered" evidence="1">
    <location>
        <begin position="1"/>
        <end position="67"/>
    </location>
</feature>
<accession>A0A8H9L596</accession>
<proteinExistence type="predicted"/>
<dbReference type="AlphaFoldDB" id="A0A8H9L596"/>
<dbReference type="Proteomes" id="UP000655589">
    <property type="component" value="Unassembled WGS sequence"/>
</dbReference>
<organism evidence="2 3">
    <name type="scientific">Promicromonospora citrea</name>
    <dbReference type="NCBI Taxonomy" id="43677"/>
    <lineage>
        <taxon>Bacteria</taxon>
        <taxon>Bacillati</taxon>
        <taxon>Actinomycetota</taxon>
        <taxon>Actinomycetes</taxon>
        <taxon>Micrococcales</taxon>
        <taxon>Promicromonosporaceae</taxon>
        <taxon>Promicromonospora</taxon>
    </lineage>
</organism>
<protein>
    <submittedName>
        <fullName evidence="2">Uncharacterized protein</fullName>
    </submittedName>
</protein>
<comment type="caution">
    <text evidence="2">The sequence shown here is derived from an EMBL/GenBank/DDBJ whole genome shotgun (WGS) entry which is preliminary data.</text>
</comment>
<evidence type="ECO:0000256" key="1">
    <source>
        <dbReference type="SAM" id="MobiDB-lite"/>
    </source>
</evidence>